<dbReference type="GO" id="GO:0003676">
    <property type="term" value="F:nucleic acid binding"/>
    <property type="evidence" value="ECO:0007669"/>
    <property type="project" value="InterPro"/>
</dbReference>
<dbReference type="InterPro" id="IPR053151">
    <property type="entry name" value="RNase_H-like"/>
</dbReference>
<dbReference type="InterPro" id="IPR044730">
    <property type="entry name" value="RNase_H-like_dom_plant"/>
</dbReference>
<sequence>MEKQLGCLAARILRSIYYPTSSFMRADKSKSGSMVWKGLCWGRDLLDVGSRMRIGSGSAVSRTSGFLAEQPFRFLHRRNKLVHGKDRVGLDSVVSWCRGYISDWLAANCPPDQAASGAQEARGIRWKPPTSGTYKLNIDAALEVQHLPVGLGTVIRDHMGFVMASSAQRVEANFTPQIAEAMAISRGLKFAVDSGLFPIMVESDALEIVKLDIFRGRDTCGYWFRCGRQ</sequence>
<dbReference type="AlphaFoldDB" id="A0AAE0AUM7"/>
<feature type="domain" description="RNase H type-1" evidence="1">
    <location>
        <begin position="137"/>
        <end position="211"/>
    </location>
</feature>
<dbReference type="Proteomes" id="UP001281410">
    <property type="component" value="Unassembled WGS sequence"/>
</dbReference>
<protein>
    <recommendedName>
        <fullName evidence="1">RNase H type-1 domain-containing protein</fullName>
    </recommendedName>
</protein>
<dbReference type="SUPFAM" id="SSF53098">
    <property type="entry name" value="Ribonuclease H-like"/>
    <property type="match status" value="1"/>
</dbReference>
<reference evidence="2" key="1">
    <citation type="journal article" date="2023" name="Plant J.">
        <title>Genome sequences and population genomics provide insights into the demographic history, inbreeding, and mutation load of two 'living fossil' tree species of Dipteronia.</title>
        <authorList>
            <person name="Feng Y."/>
            <person name="Comes H.P."/>
            <person name="Chen J."/>
            <person name="Zhu S."/>
            <person name="Lu R."/>
            <person name="Zhang X."/>
            <person name="Li P."/>
            <person name="Qiu J."/>
            <person name="Olsen K.M."/>
            <person name="Qiu Y."/>
        </authorList>
    </citation>
    <scope>NUCLEOTIDE SEQUENCE</scope>
    <source>
        <strain evidence="2">NBL</strain>
    </source>
</reference>
<dbReference type="Gene3D" id="3.30.420.10">
    <property type="entry name" value="Ribonuclease H-like superfamily/Ribonuclease H"/>
    <property type="match status" value="1"/>
</dbReference>
<dbReference type="Pfam" id="PF13456">
    <property type="entry name" value="RVT_3"/>
    <property type="match status" value="1"/>
</dbReference>
<dbReference type="InterPro" id="IPR002156">
    <property type="entry name" value="RNaseH_domain"/>
</dbReference>
<dbReference type="InterPro" id="IPR036397">
    <property type="entry name" value="RNaseH_sf"/>
</dbReference>
<evidence type="ECO:0000313" key="2">
    <source>
        <dbReference type="EMBL" id="KAK3224148.1"/>
    </source>
</evidence>
<accession>A0AAE0AUM7</accession>
<dbReference type="PANTHER" id="PTHR47723:SF19">
    <property type="entry name" value="POLYNUCLEOTIDYL TRANSFERASE, RIBONUCLEASE H-LIKE SUPERFAMILY PROTEIN"/>
    <property type="match status" value="1"/>
</dbReference>
<organism evidence="2 3">
    <name type="scientific">Dipteronia sinensis</name>
    <dbReference type="NCBI Taxonomy" id="43782"/>
    <lineage>
        <taxon>Eukaryota</taxon>
        <taxon>Viridiplantae</taxon>
        <taxon>Streptophyta</taxon>
        <taxon>Embryophyta</taxon>
        <taxon>Tracheophyta</taxon>
        <taxon>Spermatophyta</taxon>
        <taxon>Magnoliopsida</taxon>
        <taxon>eudicotyledons</taxon>
        <taxon>Gunneridae</taxon>
        <taxon>Pentapetalae</taxon>
        <taxon>rosids</taxon>
        <taxon>malvids</taxon>
        <taxon>Sapindales</taxon>
        <taxon>Sapindaceae</taxon>
        <taxon>Hippocastanoideae</taxon>
        <taxon>Acereae</taxon>
        <taxon>Dipteronia</taxon>
    </lineage>
</organism>
<evidence type="ECO:0000259" key="1">
    <source>
        <dbReference type="Pfam" id="PF13456"/>
    </source>
</evidence>
<comment type="caution">
    <text evidence="2">The sequence shown here is derived from an EMBL/GenBank/DDBJ whole genome shotgun (WGS) entry which is preliminary data.</text>
</comment>
<evidence type="ECO:0000313" key="3">
    <source>
        <dbReference type="Proteomes" id="UP001281410"/>
    </source>
</evidence>
<dbReference type="InterPro" id="IPR012337">
    <property type="entry name" value="RNaseH-like_sf"/>
</dbReference>
<name>A0AAE0AUM7_9ROSI</name>
<dbReference type="GO" id="GO:0004523">
    <property type="term" value="F:RNA-DNA hybrid ribonuclease activity"/>
    <property type="evidence" value="ECO:0007669"/>
    <property type="project" value="InterPro"/>
</dbReference>
<dbReference type="CDD" id="cd06222">
    <property type="entry name" value="RNase_H_like"/>
    <property type="match status" value="1"/>
</dbReference>
<dbReference type="PANTHER" id="PTHR47723">
    <property type="entry name" value="OS05G0353850 PROTEIN"/>
    <property type="match status" value="1"/>
</dbReference>
<proteinExistence type="predicted"/>
<dbReference type="EMBL" id="JANJYJ010000003">
    <property type="protein sequence ID" value="KAK3224148.1"/>
    <property type="molecule type" value="Genomic_DNA"/>
</dbReference>
<keyword evidence="3" id="KW-1185">Reference proteome</keyword>
<gene>
    <name evidence="2" type="ORF">Dsin_011173</name>
</gene>